<dbReference type="AlphaFoldDB" id="A0A2G1QSI2"/>
<accession>A0A2G1QSI2</accession>
<dbReference type="PROSITE" id="PS50110">
    <property type="entry name" value="RESPONSE_REGULATORY"/>
    <property type="match status" value="2"/>
</dbReference>
<dbReference type="CDD" id="cd00156">
    <property type="entry name" value="REC"/>
    <property type="match status" value="1"/>
</dbReference>
<keyword evidence="3 7" id="KW-0597">Phosphoprotein</keyword>
<proteinExistence type="predicted"/>
<dbReference type="PRINTS" id="PR00344">
    <property type="entry name" value="BCTRLSENSOR"/>
</dbReference>
<dbReference type="FunFam" id="3.30.565.10:FF:000010">
    <property type="entry name" value="Sensor histidine kinase RcsC"/>
    <property type="match status" value="1"/>
</dbReference>
<evidence type="ECO:0000256" key="7">
    <source>
        <dbReference type="PROSITE-ProRule" id="PRU00169"/>
    </source>
</evidence>
<feature type="transmembrane region" description="Helical" evidence="9">
    <location>
        <begin position="29"/>
        <end position="52"/>
    </location>
</feature>
<sequence length="761" mass="82263">MVRTMAWRDRLLTVGHPQSESLTVEQFRLVRAAVMPLFVGIFVIAAVNALLMAAYAPAIVAVAPLATLAVFSLVRGYAWWTSIGHEPDIATMRTELRRVVIHSLVMGLLFPLAIMLPPVVAAGEAESVQSAISILLALTLCGFCFQALPAASLAVFTGALPAMMLLPVTHASVVNIALAIAYLATGILALEMTFKTFAALVGGIEARSRLDSFRQATIRAQQGKSQFLANMSHEIRTPLNGVLGMAELLHRTRQDARQENYTSVIIKSGNALLSTINDILDFSRLEAGQLVLDSSAFCLADLAEDVAQFHAETAREKKIEIIERVDPNLPSHFKGDVGRIRQVLSSLVSNAVKFTDKGHVLIDISGRIERGASEIVVRVEDTGVGIEPARLSSIFDRFAQGDDTSRRRHEGAGLGLAIALRLVHMMDGEIGVESQPGQGSTFWVRLPLEVHEVLEAPIHLPAEANGARVLIVDDNAVNRSILTEQLRLWEFETAAVENGELALAFIGKSLELGAPVDCVILDYRMPGMNGIDVASRLRANPATARLPIVFLSSAGQDVIEEAGFDPDLTVCLAKPARHSVLRETVVTAIARGRQQGWNAAAGRFNPIHHPRPPAARRSAAVQEPRRPATIDVLVVEPDEIQQAAYRQSLDALQLEHRIAETGEEAIALAREARPRLTLLNTTLPDIEWNDVVTAIRADGILPDGALPIVFALVSREGPGSMHGALPKGLDGRLEKPVSPAKLSSLAGTWLRRNADPLKKSA</sequence>
<feature type="transmembrane region" description="Helical" evidence="9">
    <location>
        <begin position="168"/>
        <end position="190"/>
    </location>
</feature>
<dbReference type="SUPFAM" id="SSF52172">
    <property type="entry name" value="CheY-like"/>
    <property type="match status" value="2"/>
</dbReference>
<evidence type="ECO:0000313" key="13">
    <source>
        <dbReference type="Proteomes" id="UP000221168"/>
    </source>
</evidence>
<dbReference type="CDD" id="cd17546">
    <property type="entry name" value="REC_hyHK_CKI1_RcsC-like"/>
    <property type="match status" value="1"/>
</dbReference>
<evidence type="ECO:0000313" key="12">
    <source>
        <dbReference type="EMBL" id="PHP68455.1"/>
    </source>
</evidence>
<evidence type="ECO:0000256" key="1">
    <source>
        <dbReference type="ARBA" id="ARBA00000085"/>
    </source>
</evidence>
<keyword evidence="13" id="KW-1185">Reference proteome</keyword>
<reference evidence="12 13" key="1">
    <citation type="submission" date="2017-10" db="EMBL/GenBank/DDBJ databases">
        <title>Sedimentibacterium mangrovi gen. nov., sp. nov., a novel member of family Phyllobacteriacea isolated from mangrove sediment.</title>
        <authorList>
            <person name="Liao H."/>
            <person name="Tian Y."/>
        </authorList>
    </citation>
    <scope>NUCLEOTIDE SEQUENCE [LARGE SCALE GENOMIC DNA]</scope>
    <source>
        <strain evidence="12 13">X9-2-2</strain>
    </source>
</reference>
<dbReference type="Pfam" id="PF00512">
    <property type="entry name" value="HisKA"/>
    <property type="match status" value="1"/>
</dbReference>
<gene>
    <name evidence="12" type="ORF">CSC94_00125</name>
</gene>
<evidence type="ECO:0000256" key="6">
    <source>
        <dbReference type="ARBA" id="ARBA00023012"/>
    </source>
</evidence>
<comment type="caution">
    <text evidence="7">Lacks conserved residue(s) required for the propagation of feature annotation.</text>
</comment>
<dbReference type="Gene3D" id="1.10.287.130">
    <property type="match status" value="1"/>
</dbReference>
<dbReference type="SUPFAM" id="SSF55874">
    <property type="entry name" value="ATPase domain of HSP90 chaperone/DNA topoisomerase II/histidine kinase"/>
    <property type="match status" value="1"/>
</dbReference>
<dbReference type="InterPro" id="IPR011006">
    <property type="entry name" value="CheY-like_superfamily"/>
</dbReference>
<dbReference type="Pfam" id="PF00072">
    <property type="entry name" value="Response_reg"/>
    <property type="match status" value="2"/>
</dbReference>
<dbReference type="PANTHER" id="PTHR43047:SF64">
    <property type="entry name" value="HISTIDINE KINASE CONTAINING CHEY-HOMOLOGOUS RECEIVER DOMAIN AND PAS DOMAIN-RELATED"/>
    <property type="match status" value="1"/>
</dbReference>
<name>A0A2G1QSI2_9HYPH</name>
<dbReference type="InterPro" id="IPR001789">
    <property type="entry name" value="Sig_transdc_resp-reg_receiver"/>
</dbReference>
<dbReference type="CDD" id="cd00082">
    <property type="entry name" value="HisKA"/>
    <property type="match status" value="1"/>
</dbReference>
<evidence type="ECO:0000256" key="8">
    <source>
        <dbReference type="SAM" id="MobiDB-lite"/>
    </source>
</evidence>
<comment type="catalytic activity">
    <reaction evidence="1">
        <text>ATP + protein L-histidine = ADP + protein N-phospho-L-histidine.</text>
        <dbReference type="EC" id="2.7.13.3"/>
    </reaction>
</comment>
<dbReference type="Gene3D" id="3.30.565.10">
    <property type="entry name" value="Histidine kinase-like ATPase, C-terminal domain"/>
    <property type="match status" value="1"/>
</dbReference>
<dbReference type="InterPro" id="IPR005467">
    <property type="entry name" value="His_kinase_dom"/>
</dbReference>
<feature type="modified residue" description="4-aspartylphosphate" evidence="7">
    <location>
        <position position="522"/>
    </location>
</feature>
<dbReference type="Gene3D" id="3.40.50.2300">
    <property type="match status" value="2"/>
</dbReference>
<evidence type="ECO:0000256" key="9">
    <source>
        <dbReference type="SAM" id="Phobius"/>
    </source>
</evidence>
<dbReference type="InterPro" id="IPR036097">
    <property type="entry name" value="HisK_dim/P_sf"/>
</dbReference>
<dbReference type="PANTHER" id="PTHR43047">
    <property type="entry name" value="TWO-COMPONENT HISTIDINE PROTEIN KINASE"/>
    <property type="match status" value="1"/>
</dbReference>
<feature type="transmembrane region" description="Helical" evidence="9">
    <location>
        <begin position="58"/>
        <end position="78"/>
    </location>
</feature>
<dbReference type="SUPFAM" id="SSF47384">
    <property type="entry name" value="Homodimeric domain of signal transducing histidine kinase"/>
    <property type="match status" value="1"/>
</dbReference>
<dbReference type="SMART" id="SM00448">
    <property type="entry name" value="REC"/>
    <property type="match status" value="2"/>
</dbReference>
<dbReference type="PROSITE" id="PS50109">
    <property type="entry name" value="HIS_KIN"/>
    <property type="match status" value="1"/>
</dbReference>
<feature type="transmembrane region" description="Helical" evidence="9">
    <location>
        <begin position="99"/>
        <end position="120"/>
    </location>
</feature>
<keyword evidence="9" id="KW-0472">Membrane</keyword>
<dbReference type="Proteomes" id="UP000221168">
    <property type="component" value="Unassembled WGS sequence"/>
</dbReference>
<dbReference type="OrthoDB" id="9810730at2"/>
<comment type="caution">
    <text evidence="12">The sequence shown here is derived from an EMBL/GenBank/DDBJ whole genome shotgun (WGS) entry which is preliminary data.</text>
</comment>
<feature type="transmembrane region" description="Helical" evidence="9">
    <location>
        <begin position="132"/>
        <end position="156"/>
    </location>
</feature>
<feature type="domain" description="Response regulatory" evidence="11">
    <location>
        <begin position="631"/>
        <end position="750"/>
    </location>
</feature>
<dbReference type="CDD" id="cd16922">
    <property type="entry name" value="HATPase_EvgS-ArcB-TorS-like"/>
    <property type="match status" value="1"/>
</dbReference>
<evidence type="ECO:0000256" key="3">
    <source>
        <dbReference type="ARBA" id="ARBA00022553"/>
    </source>
</evidence>
<keyword evidence="4" id="KW-0808">Transferase</keyword>
<feature type="region of interest" description="Disordered" evidence="8">
    <location>
        <begin position="603"/>
        <end position="622"/>
    </location>
</feature>
<evidence type="ECO:0000259" key="11">
    <source>
        <dbReference type="PROSITE" id="PS50110"/>
    </source>
</evidence>
<dbReference type="InterPro" id="IPR003661">
    <property type="entry name" value="HisK_dim/P_dom"/>
</dbReference>
<keyword evidence="6" id="KW-0902">Two-component regulatory system</keyword>
<feature type="domain" description="Response regulatory" evidence="11">
    <location>
        <begin position="468"/>
        <end position="589"/>
    </location>
</feature>
<evidence type="ECO:0000256" key="5">
    <source>
        <dbReference type="ARBA" id="ARBA00022777"/>
    </source>
</evidence>
<organism evidence="12 13">
    <name type="scientific">Zhengella mangrovi</name>
    <dbReference type="NCBI Taxonomy" id="1982044"/>
    <lineage>
        <taxon>Bacteria</taxon>
        <taxon>Pseudomonadati</taxon>
        <taxon>Pseudomonadota</taxon>
        <taxon>Alphaproteobacteria</taxon>
        <taxon>Hyphomicrobiales</taxon>
        <taxon>Notoacmeibacteraceae</taxon>
        <taxon>Zhengella</taxon>
    </lineage>
</organism>
<dbReference type="InterPro" id="IPR003594">
    <property type="entry name" value="HATPase_dom"/>
</dbReference>
<keyword evidence="9" id="KW-0812">Transmembrane</keyword>
<keyword evidence="9" id="KW-1133">Transmembrane helix</keyword>
<keyword evidence="5 12" id="KW-0418">Kinase</keyword>
<dbReference type="EMBL" id="PDVP01000001">
    <property type="protein sequence ID" value="PHP68455.1"/>
    <property type="molecule type" value="Genomic_DNA"/>
</dbReference>
<evidence type="ECO:0000256" key="4">
    <source>
        <dbReference type="ARBA" id="ARBA00022679"/>
    </source>
</evidence>
<feature type="domain" description="Histidine kinase" evidence="10">
    <location>
        <begin position="230"/>
        <end position="450"/>
    </location>
</feature>
<protein>
    <recommendedName>
        <fullName evidence="2">histidine kinase</fullName>
        <ecNumber evidence="2">2.7.13.3</ecNumber>
    </recommendedName>
</protein>
<dbReference type="SMART" id="SM00387">
    <property type="entry name" value="HATPase_c"/>
    <property type="match status" value="1"/>
</dbReference>
<evidence type="ECO:0000256" key="2">
    <source>
        <dbReference type="ARBA" id="ARBA00012438"/>
    </source>
</evidence>
<dbReference type="GO" id="GO:0000155">
    <property type="term" value="F:phosphorelay sensor kinase activity"/>
    <property type="evidence" value="ECO:0007669"/>
    <property type="project" value="InterPro"/>
</dbReference>
<dbReference type="Pfam" id="PF02518">
    <property type="entry name" value="HATPase_c"/>
    <property type="match status" value="1"/>
</dbReference>
<dbReference type="InterPro" id="IPR004358">
    <property type="entry name" value="Sig_transdc_His_kin-like_C"/>
</dbReference>
<dbReference type="SMART" id="SM00388">
    <property type="entry name" value="HisKA"/>
    <property type="match status" value="1"/>
</dbReference>
<dbReference type="InterPro" id="IPR036890">
    <property type="entry name" value="HATPase_C_sf"/>
</dbReference>
<dbReference type="EC" id="2.7.13.3" evidence="2"/>
<evidence type="ECO:0000259" key="10">
    <source>
        <dbReference type="PROSITE" id="PS50109"/>
    </source>
</evidence>